<organism evidence="1 2">
    <name type="scientific">Oncorhynchus mykiss</name>
    <name type="common">Rainbow trout</name>
    <name type="synonym">Salmo gairdneri</name>
    <dbReference type="NCBI Taxonomy" id="8022"/>
    <lineage>
        <taxon>Eukaryota</taxon>
        <taxon>Metazoa</taxon>
        <taxon>Chordata</taxon>
        <taxon>Craniata</taxon>
        <taxon>Vertebrata</taxon>
        <taxon>Euteleostomi</taxon>
        <taxon>Actinopterygii</taxon>
        <taxon>Neopterygii</taxon>
        <taxon>Teleostei</taxon>
        <taxon>Protacanthopterygii</taxon>
        <taxon>Salmoniformes</taxon>
        <taxon>Salmonidae</taxon>
        <taxon>Salmoninae</taxon>
        <taxon>Oncorhynchus</taxon>
    </lineage>
</organism>
<dbReference type="EMBL" id="FR904297">
    <property type="protein sequence ID" value="CDQ58154.1"/>
    <property type="molecule type" value="Genomic_DNA"/>
</dbReference>
<accession>A0A060VYU4</accession>
<dbReference type="PANTHER" id="PTHR43550">
    <property type="entry name" value="3-KETODIHYDROSPHINGOSINE REDUCTASE"/>
    <property type="match status" value="1"/>
</dbReference>
<dbReference type="GO" id="GO:0047560">
    <property type="term" value="F:3-dehydrosphinganine reductase activity"/>
    <property type="evidence" value="ECO:0007669"/>
    <property type="project" value="TreeGrafter"/>
</dbReference>
<protein>
    <submittedName>
        <fullName evidence="1">Uncharacterized protein</fullName>
    </submittedName>
</protein>
<dbReference type="GO" id="GO:0006666">
    <property type="term" value="P:3-keto-sphinganine metabolic process"/>
    <property type="evidence" value="ECO:0007669"/>
    <property type="project" value="TreeGrafter"/>
</dbReference>
<evidence type="ECO:0000313" key="1">
    <source>
        <dbReference type="EMBL" id="CDQ58154.1"/>
    </source>
</evidence>
<sequence>MKKCKSFTLTPRVIFSLFVHSTAFRDQTDLRDVWGDSAGADCVLNNCHHHIYSALGQHKKPYQYNPSSQDHRENGSLEQGNFNISVGTDGYMLSALTCGMSPVTSISEGLQQIVTMGLFRTVALFYLGSFDSIVRRCMIEREQSKAADKRE</sequence>
<dbReference type="Proteomes" id="UP000193380">
    <property type="component" value="Unassembled WGS sequence"/>
</dbReference>
<dbReference type="PANTHER" id="PTHR43550:SF3">
    <property type="entry name" value="3-KETODIHYDROSPHINGOSINE REDUCTASE"/>
    <property type="match status" value="1"/>
</dbReference>
<dbReference type="AlphaFoldDB" id="A0A060VYU4"/>
<dbReference type="GO" id="GO:0030148">
    <property type="term" value="P:sphingolipid biosynthetic process"/>
    <property type="evidence" value="ECO:0007669"/>
    <property type="project" value="TreeGrafter"/>
</dbReference>
<gene>
    <name evidence="1" type="ORF">GSONMT00077217001</name>
</gene>
<dbReference type="GO" id="GO:0005789">
    <property type="term" value="C:endoplasmic reticulum membrane"/>
    <property type="evidence" value="ECO:0007669"/>
    <property type="project" value="TreeGrafter"/>
</dbReference>
<proteinExistence type="predicted"/>
<dbReference type="STRING" id="8022.A0A060VYU4"/>
<evidence type="ECO:0000313" key="2">
    <source>
        <dbReference type="Proteomes" id="UP000193380"/>
    </source>
</evidence>
<name>A0A060VYU4_ONCMY</name>
<dbReference type="PaxDb" id="8022-A0A060VYU4"/>
<reference evidence="1" key="2">
    <citation type="submission" date="2014-03" db="EMBL/GenBank/DDBJ databases">
        <authorList>
            <person name="Genoscope - CEA"/>
        </authorList>
    </citation>
    <scope>NUCLEOTIDE SEQUENCE</scope>
</reference>
<reference evidence="1" key="1">
    <citation type="journal article" date="2014" name="Nat. Commun.">
        <title>The rainbow trout genome provides novel insights into evolution after whole-genome duplication in vertebrates.</title>
        <authorList>
            <person name="Berthelot C."/>
            <person name="Brunet F."/>
            <person name="Chalopin D."/>
            <person name="Juanchich A."/>
            <person name="Bernard M."/>
            <person name="Noel B."/>
            <person name="Bento P."/>
            <person name="Da Silva C."/>
            <person name="Labadie K."/>
            <person name="Alberti A."/>
            <person name="Aury J.M."/>
            <person name="Louis A."/>
            <person name="Dehais P."/>
            <person name="Bardou P."/>
            <person name="Montfort J."/>
            <person name="Klopp C."/>
            <person name="Cabau C."/>
            <person name="Gaspin C."/>
            <person name="Thorgaard G.H."/>
            <person name="Boussaha M."/>
            <person name="Quillet E."/>
            <person name="Guyomard R."/>
            <person name="Galiana D."/>
            <person name="Bobe J."/>
            <person name="Volff J.N."/>
            <person name="Genet C."/>
            <person name="Wincker P."/>
            <person name="Jaillon O."/>
            <person name="Roest Crollius H."/>
            <person name="Guiguen Y."/>
        </authorList>
    </citation>
    <scope>NUCLEOTIDE SEQUENCE [LARGE SCALE GENOMIC DNA]</scope>
</reference>